<dbReference type="Proteomes" id="UP000480178">
    <property type="component" value="Chromosome"/>
</dbReference>
<dbReference type="KEGG" id="rhoz:GXP67_28190"/>
<dbReference type="RefSeq" id="WP_162446234.1">
    <property type="nucleotide sequence ID" value="NZ_CP048222.1"/>
</dbReference>
<gene>
    <name evidence="1" type="ORF">GXP67_28190</name>
</gene>
<evidence type="ECO:0000313" key="2">
    <source>
        <dbReference type="Proteomes" id="UP000480178"/>
    </source>
</evidence>
<protein>
    <submittedName>
        <fullName evidence="1">Uncharacterized protein</fullName>
    </submittedName>
</protein>
<organism evidence="1 2">
    <name type="scientific">Rhodocytophaga rosea</name>
    <dbReference type="NCBI Taxonomy" id="2704465"/>
    <lineage>
        <taxon>Bacteria</taxon>
        <taxon>Pseudomonadati</taxon>
        <taxon>Bacteroidota</taxon>
        <taxon>Cytophagia</taxon>
        <taxon>Cytophagales</taxon>
        <taxon>Rhodocytophagaceae</taxon>
        <taxon>Rhodocytophaga</taxon>
    </lineage>
</organism>
<proteinExistence type="predicted"/>
<dbReference type="EMBL" id="CP048222">
    <property type="protein sequence ID" value="QHT70253.1"/>
    <property type="molecule type" value="Genomic_DNA"/>
</dbReference>
<evidence type="ECO:0000313" key="1">
    <source>
        <dbReference type="EMBL" id="QHT70253.1"/>
    </source>
</evidence>
<reference evidence="1 2" key="1">
    <citation type="submission" date="2020-01" db="EMBL/GenBank/DDBJ databases">
        <authorList>
            <person name="Kim M.K."/>
        </authorList>
    </citation>
    <scope>NUCLEOTIDE SEQUENCE [LARGE SCALE GENOMIC DNA]</scope>
    <source>
        <strain evidence="1 2">172606-1</strain>
    </source>
</reference>
<sequence>MQDKWINEFMLTYKIKVLINGPRPDFRLLKSFIWSDFHNIDSDGNSFNPASRDWTELYIASRENKNEVIDINPININPLILEIKASSEILGNKAAYFLAKETSGQVMYQEETRLNDADFLLDKLGIDFNIQDALEMSKRSVWRKSSLENPYPNLKID</sequence>
<name>A0A6C0GRM5_9BACT</name>
<accession>A0A6C0GRM5</accession>
<dbReference type="AlphaFoldDB" id="A0A6C0GRM5"/>
<keyword evidence="2" id="KW-1185">Reference proteome</keyword>